<reference evidence="1" key="2">
    <citation type="submission" date="2025-09" db="UniProtKB">
        <authorList>
            <consortium name="Ensembl"/>
        </authorList>
    </citation>
    <scope>IDENTIFICATION</scope>
</reference>
<dbReference type="GO" id="GO:0002181">
    <property type="term" value="P:cytoplasmic translation"/>
    <property type="evidence" value="ECO:0007669"/>
    <property type="project" value="TreeGrafter"/>
</dbReference>
<organism evidence="1 2">
    <name type="scientific">Marmota marmota marmota</name>
    <name type="common">Alpine marmot</name>
    <dbReference type="NCBI Taxonomy" id="9994"/>
    <lineage>
        <taxon>Eukaryota</taxon>
        <taxon>Metazoa</taxon>
        <taxon>Chordata</taxon>
        <taxon>Craniata</taxon>
        <taxon>Vertebrata</taxon>
        <taxon>Euteleostomi</taxon>
        <taxon>Mammalia</taxon>
        <taxon>Eutheria</taxon>
        <taxon>Euarchontoglires</taxon>
        <taxon>Glires</taxon>
        <taxon>Rodentia</taxon>
        <taxon>Sciuromorpha</taxon>
        <taxon>Sciuridae</taxon>
        <taxon>Xerinae</taxon>
        <taxon>Marmotini</taxon>
        <taxon>Marmota</taxon>
    </lineage>
</organism>
<dbReference type="GO" id="GO:0008270">
    <property type="term" value="F:zinc ion binding"/>
    <property type="evidence" value="ECO:0007669"/>
    <property type="project" value="InterPro"/>
</dbReference>
<dbReference type="InterPro" id="IPR039744">
    <property type="entry name" value="RIbosomal_uS14_euk_arc"/>
</dbReference>
<proteinExistence type="predicted"/>
<dbReference type="PANTHER" id="PTHR12010:SF25">
    <property type="entry name" value="40S RIBOSOMAL PROTEIN S29 PSEUDOGENE"/>
    <property type="match status" value="1"/>
</dbReference>
<dbReference type="InterPro" id="IPR043140">
    <property type="entry name" value="Ribosomal_uS14_sf"/>
</dbReference>
<dbReference type="Proteomes" id="UP000694407">
    <property type="component" value="Unplaced"/>
</dbReference>
<accession>A0A8C5Z4E3</accession>
<dbReference type="Ensembl" id="ENSMMMT00000010765.1">
    <property type="protein sequence ID" value="ENSMMMP00000009432.1"/>
    <property type="gene ID" value="ENSMMMG00000008436.1"/>
</dbReference>
<dbReference type="Gene3D" id="4.10.830.10">
    <property type="entry name" value="30s Ribosomal Protein S14, Chain N"/>
    <property type="match status" value="1"/>
</dbReference>
<evidence type="ECO:0000313" key="1">
    <source>
        <dbReference type="Ensembl" id="ENSMMMP00000009432.1"/>
    </source>
</evidence>
<sequence length="67" mass="7737">LEGTHDFLPLHPLQVSCSCHTCIILHNLIWRYGLSLCWQYFCQYAKDIGFIKLAKWTSLNGLPRTAT</sequence>
<reference evidence="1" key="1">
    <citation type="submission" date="2025-08" db="UniProtKB">
        <authorList>
            <consortium name="Ensembl"/>
        </authorList>
    </citation>
    <scope>IDENTIFICATION</scope>
</reference>
<evidence type="ECO:0000313" key="2">
    <source>
        <dbReference type="Proteomes" id="UP000694407"/>
    </source>
</evidence>
<keyword evidence="2" id="KW-1185">Reference proteome</keyword>
<dbReference type="PANTHER" id="PTHR12010">
    <property type="entry name" value="40S RIBOSOMAL PROTEIN S29"/>
    <property type="match status" value="1"/>
</dbReference>
<name>A0A8C5Z4E3_MARMA</name>
<dbReference type="AlphaFoldDB" id="A0A8C5Z4E3"/>
<dbReference type="GO" id="GO:0003735">
    <property type="term" value="F:structural constituent of ribosome"/>
    <property type="evidence" value="ECO:0007669"/>
    <property type="project" value="InterPro"/>
</dbReference>
<dbReference type="GO" id="GO:0022627">
    <property type="term" value="C:cytosolic small ribosomal subunit"/>
    <property type="evidence" value="ECO:0007669"/>
    <property type="project" value="TreeGrafter"/>
</dbReference>
<protein>
    <submittedName>
        <fullName evidence="1">Uncharacterized protein</fullName>
    </submittedName>
</protein>